<proteinExistence type="predicted"/>
<dbReference type="KEGG" id="axl:AXY_01870"/>
<keyword evidence="2" id="KW-1185">Reference proteome</keyword>
<organism evidence="1 2">
    <name type="scientific">Amphibacillus xylanus (strain ATCC 51415 / DSM 6626 / JCM 7361 / LMG 17667 / NBRC 15112 / Ep01)</name>
    <dbReference type="NCBI Taxonomy" id="698758"/>
    <lineage>
        <taxon>Bacteria</taxon>
        <taxon>Bacillati</taxon>
        <taxon>Bacillota</taxon>
        <taxon>Bacilli</taxon>
        <taxon>Bacillales</taxon>
        <taxon>Bacillaceae</taxon>
        <taxon>Amphibacillus</taxon>
    </lineage>
</organism>
<accession>K0IV73</accession>
<dbReference type="STRING" id="698758.AXY_01870"/>
<dbReference type="AlphaFoldDB" id="K0IV73"/>
<reference evidence="1 2" key="1">
    <citation type="submission" date="2011-01" db="EMBL/GenBank/DDBJ databases">
        <title>Whole genome sequence of Amphibacillus xylinus NBRC 15112.</title>
        <authorList>
            <person name="Nakazawa H."/>
            <person name="Katano Y."/>
            <person name="Nakamura S."/>
            <person name="Sasagawa M."/>
            <person name="Fukada J."/>
            <person name="Arai T."/>
            <person name="Sasakura N."/>
            <person name="Mochizuki D."/>
            <person name="Hosoyama A."/>
            <person name="Harada K."/>
            <person name="Horikawa H."/>
            <person name="Kato Y."/>
            <person name="Harada T."/>
            <person name="Sasaki K."/>
            <person name="Sekiguchi M."/>
            <person name="Hodoyama M."/>
            <person name="Nishiko R."/>
            <person name="Narita H."/>
            <person name="Hanamaki A."/>
            <person name="Hata C."/>
            <person name="Konno Y."/>
            <person name="Niimura Y."/>
            <person name="Yamazaki S."/>
            <person name="Fujita N."/>
        </authorList>
    </citation>
    <scope>NUCLEOTIDE SEQUENCE [LARGE SCALE GENOMIC DNA]</scope>
    <source>
        <strain evidence="2">ATCC 51415 / DSM 6626 / JCM 7361 / LMG 17667 / NBRC 15112 / Ep01</strain>
    </source>
</reference>
<dbReference type="Proteomes" id="UP000006294">
    <property type="component" value="Chromosome"/>
</dbReference>
<gene>
    <name evidence="1" type="ordered locus">AXY_01870</name>
</gene>
<protein>
    <submittedName>
        <fullName evidence="1">Uncharacterized protein</fullName>
    </submittedName>
</protein>
<dbReference type="EMBL" id="AP012050">
    <property type="protein sequence ID" value="BAM46319.1"/>
    <property type="molecule type" value="Genomic_DNA"/>
</dbReference>
<name>K0IV73_AMPXN</name>
<sequence length="108" mass="12359">MSRLAEIVDRYSDDVGTANCVGITLTLDDFNYLMDDARATKELRDSHNNLLKDRKKQYGETLRLRKSLYDVIVLMRQNLTLDGLSQDACIEIVEFINKELKGADDSEN</sequence>
<dbReference type="HOGENOM" id="CLU_2191446_0_0_9"/>
<dbReference type="RefSeq" id="WP_015008925.1">
    <property type="nucleotide sequence ID" value="NC_018704.1"/>
</dbReference>
<evidence type="ECO:0000313" key="1">
    <source>
        <dbReference type="EMBL" id="BAM46319.1"/>
    </source>
</evidence>
<evidence type="ECO:0000313" key="2">
    <source>
        <dbReference type="Proteomes" id="UP000006294"/>
    </source>
</evidence>